<keyword evidence="2" id="KW-0812">Transmembrane</keyword>
<evidence type="ECO:0000256" key="1">
    <source>
        <dbReference type="SAM" id="MobiDB-lite"/>
    </source>
</evidence>
<feature type="transmembrane region" description="Helical" evidence="2">
    <location>
        <begin position="62"/>
        <end position="81"/>
    </location>
</feature>
<feature type="transmembrane region" description="Helical" evidence="2">
    <location>
        <begin position="21"/>
        <end position="42"/>
    </location>
</feature>
<organism evidence="3 4">
    <name type="scientific">Cyphellophora attinorum</name>
    <dbReference type="NCBI Taxonomy" id="1664694"/>
    <lineage>
        <taxon>Eukaryota</taxon>
        <taxon>Fungi</taxon>
        <taxon>Dikarya</taxon>
        <taxon>Ascomycota</taxon>
        <taxon>Pezizomycotina</taxon>
        <taxon>Eurotiomycetes</taxon>
        <taxon>Chaetothyriomycetidae</taxon>
        <taxon>Chaetothyriales</taxon>
        <taxon>Cyphellophoraceae</taxon>
        <taxon>Cyphellophora</taxon>
    </lineage>
</organism>
<evidence type="ECO:0000313" key="4">
    <source>
        <dbReference type="Proteomes" id="UP000038010"/>
    </source>
</evidence>
<reference evidence="3 4" key="1">
    <citation type="submission" date="2015-06" db="EMBL/GenBank/DDBJ databases">
        <title>Draft genome of the ant-associated black yeast Phialophora attae CBS 131958.</title>
        <authorList>
            <person name="Moreno L.F."/>
            <person name="Stielow B.J."/>
            <person name="de Hoog S."/>
            <person name="Vicente V.A."/>
            <person name="Weiss V.A."/>
            <person name="de Vries M."/>
            <person name="Cruz L.M."/>
            <person name="Souza E.M."/>
        </authorList>
    </citation>
    <scope>NUCLEOTIDE SEQUENCE [LARGE SCALE GENOMIC DNA]</scope>
    <source>
        <strain evidence="3 4">CBS 131958</strain>
    </source>
</reference>
<keyword evidence="4" id="KW-1185">Reference proteome</keyword>
<proteinExistence type="predicted"/>
<feature type="transmembrane region" description="Helical" evidence="2">
    <location>
        <begin position="93"/>
        <end position="112"/>
    </location>
</feature>
<accession>A0A0N1NXC5</accession>
<gene>
    <name evidence="3" type="ORF">AB675_3862</name>
</gene>
<feature type="compositionally biased region" description="Acidic residues" evidence="1">
    <location>
        <begin position="312"/>
        <end position="326"/>
    </location>
</feature>
<dbReference type="OrthoDB" id="3254104at2759"/>
<dbReference type="GeneID" id="28735831"/>
<sequence>MRDSSTWLRRSVYEPEAPQSTWFFRATAIAASWIVLAGYSFFTVALTAPREDLKWRADVLGALGGIALASGYAGATIAFIFSKSLRFKLDSVVLPVLLSSIGGLFEFVLNYVLHETIPVTGAYIYIPLVTACVFSLLLAGAALYINTRLKIQKAVESSRKSQLELNYNHTIHADESGRPPSIYAEPPASAISASSVPFLSHSQPPAITNSAYHGLGPRSAISPTPPLPHSLSTMPMPPPLRHMTSTEMHNAEMNIPEDEAQRRQLLRLLIAKEQEEQPDPSGAGGRGAANPSPEPSGASSTYRIDWPGATSSDDEDDAMLYTDEDRENNRSRLSNRGRGTREYTGSGGPGLSVPSATELNFPPPPKEADKGKRWSLGNLLSSGGGKKAQPEPVDMPSTMPTRAKTVADIKMERHQERERRRMEIERSTLQEGGLGA</sequence>
<comment type="caution">
    <text evidence="3">The sequence shown here is derived from an EMBL/GenBank/DDBJ whole genome shotgun (WGS) entry which is preliminary data.</text>
</comment>
<evidence type="ECO:0000256" key="2">
    <source>
        <dbReference type="SAM" id="Phobius"/>
    </source>
</evidence>
<feature type="compositionally biased region" description="Basic and acidic residues" evidence="1">
    <location>
        <begin position="405"/>
        <end position="428"/>
    </location>
</feature>
<feature type="transmembrane region" description="Helical" evidence="2">
    <location>
        <begin position="124"/>
        <end position="145"/>
    </location>
</feature>
<dbReference type="VEuPathDB" id="FungiDB:AB675_3862"/>
<feature type="region of interest" description="Disordered" evidence="1">
    <location>
        <begin position="275"/>
        <end position="436"/>
    </location>
</feature>
<feature type="region of interest" description="Disordered" evidence="1">
    <location>
        <begin position="209"/>
        <end position="244"/>
    </location>
</feature>
<protein>
    <recommendedName>
        <fullName evidence="5">Transmembrane protein</fullName>
    </recommendedName>
</protein>
<dbReference type="RefSeq" id="XP_017994917.1">
    <property type="nucleotide sequence ID" value="XM_018143951.1"/>
</dbReference>
<name>A0A0N1NXC5_9EURO</name>
<dbReference type="AlphaFoldDB" id="A0A0N1NXC5"/>
<keyword evidence="2" id="KW-1133">Transmembrane helix</keyword>
<dbReference type="EMBL" id="LFJN01000047">
    <property type="protein sequence ID" value="KPI34954.1"/>
    <property type="molecule type" value="Genomic_DNA"/>
</dbReference>
<dbReference type="Proteomes" id="UP000038010">
    <property type="component" value="Unassembled WGS sequence"/>
</dbReference>
<evidence type="ECO:0000313" key="3">
    <source>
        <dbReference type="EMBL" id="KPI34954.1"/>
    </source>
</evidence>
<keyword evidence="2" id="KW-0472">Membrane</keyword>
<evidence type="ECO:0008006" key="5">
    <source>
        <dbReference type="Google" id="ProtNLM"/>
    </source>
</evidence>